<keyword evidence="1" id="KW-0812">Transmembrane</keyword>
<comment type="caution">
    <text evidence="2">The sequence shown here is derived from an EMBL/GenBank/DDBJ whole genome shotgun (WGS) entry which is preliminary data.</text>
</comment>
<feature type="transmembrane region" description="Helical" evidence="1">
    <location>
        <begin position="6"/>
        <end position="24"/>
    </location>
</feature>
<evidence type="ECO:0000313" key="2">
    <source>
        <dbReference type="EMBL" id="OGY61566.1"/>
    </source>
</evidence>
<proteinExistence type="predicted"/>
<dbReference type="EMBL" id="MHJA01000006">
    <property type="protein sequence ID" value="OGY61566.1"/>
    <property type="molecule type" value="Genomic_DNA"/>
</dbReference>
<dbReference type="STRING" id="1797692.A3I33_00395"/>
<dbReference type="Proteomes" id="UP000176544">
    <property type="component" value="Unassembled WGS sequence"/>
</dbReference>
<evidence type="ECO:0000313" key="3">
    <source>
        <dbReference type="Proteomes" id="UP000176544"/>
    </source>
</evidence>
<dbReference type="AlphaFoldDB" id="A0A1G1ZBV9"/>
<protein>
    <submittedName>
        <fullName evidence="2">Uncharacterized protein</fullName>
    </submittedName>
</protein>
<evidence type="ECO:0000256" key="1">
    <source>
        <dbReference type="SAM" id="Phobius"/>
    </source>
</evidence>
<accession>A0A1G1ZBV9</accession>
<gene>
    <name evidence="2" type="ORF">A3I33_00395</name>
</gene>
<keyword evidence="1" id="KW-0472">Membrane</keyword>
<reference evidence="2 3" key="1">
    <citation type="journal article" date="2016" name="Nat. Commun.">
        <title>Thousands of microbial genomes shed light on interconnected biogeochemical processes in an aquifer system.</title>
        <authorList>
            <person name="Anantharaman K."/>
            <person name="Brown C.T."/>
            <person name="Hug L.A."/>
            <person name="Sharon I."/>
            <person name="Castelle C.J."/>
            <person name="Probst A.J."/>
            <person name="Thomas B.C."/>
            <person name="Singh A."/>
            <person name="Wilkins M.J."/>
            <person name="Karaoz U."/>
            <person name="Brodie E.L."/>
            <person name="Williams K.H."/>
            <person name="Hubbard S.S."/>
            <person name="Banfield J.F."/>
        </authorList>
    </citation>
    <scope>NUCLEOTIDE SEQUENCE [LARGE SCALE GENOMIC DNA]</scope>
</reference>
<keyword evidence="1" id="KW-1133">Transmembrane helix</keyword>
<name>A0A1G1ZBV9_9BACT</name>
<sequence>MNTAVLMIVVVEVLFTALFLLLRFRFPPIFHKGDVVDWDFDSVPRLGRNSAHSTSRRGNGSFAAHLDSKDFVHPAGRYGNGPFIVDRTWSVDFARRKSPKALSRPGSGMRVVSLDHLSHPQFVVIVRRKDGRVRPVGTEFSGAYFKRVHHAHNGFHRLGKRVRHSKR</sequence>
<organism evidence="2 3">
    <name type="scientific">Candidatus Colwellbacteria bacterium RIFCSPLOWO2_02_FULL_45_11</name>
    <dbReference type="NCBI Taxonomy" id="1797692"/>
    <lineage>
        <taxon>Bacteria</taxon>
        <taxon>Candidatus Colwelliibacteriota</taxon>
    </lineage>
</organism>